<evidence type="ECO:0000313" key="1">
    <source>
        <dbReference type="EMBL" id="KAH6932840.1"/>
    </source>
</evidence>
<reference evidence="1" key="1">
    <citation type="submission" date="2020-05" db="EMBL/GenBank/DDBJ databases">
        <title>Large-scale comparative analyses of tick genomes elucidate their genetic diversity and vector capacities.</title>
        <authorList>
            <person name="Jia N."/>
            <person name="Wang J."/>
            <person name="Shi W."/>
            <person name="Du L."/>
            <person name="Sun Y."/>
            <person name="Zhan W."/>
            <person name="Jiang J."/>
            <person name="Wang Q."/>
            <person name="Zhang B."/>
            <person name="Ji P."/>
            <person name="Sakyi L.B."/>
            <person name="Cui X."/>
            <person name="Yuan T."/>
            <person name="Jiang B."/>
            <person name="Yang W."/>
            <person name="Lam T.T.-Y."/>
            <person name="Chang Q."/>
            <person name="Ding S."/>
            <person name="Wang X."/>
            <person name="Zhu J."/>
            <person name="Ruan X."/>
            <person name="Zhao L."/>
            <person name="Wei J."/>
            <person name="Que T."/>
            <person name="Du C."/>
            <person name="Cheng J."/>
            <person name="Dai P."/>
            <person name="Han X."/>
            <person name="Huang E."/>
            <person name="Gao Y."/>
            <person name="Liu J."/>
            <person name="Shao H."/>
            <person name="Ye R."/>
            <person name="Li L."/>
            <person name="Wei W."/>
            <person name="Wang X."/>
            <person name="Wang C."/>
            <person name="Yang T."/>
            <person name="Huo Q."/>
            <person name="Li W."/>
            <person name="Guo W."/>
            <person name="Chen H."/>
            <person name="Zhou L."/>
            <person name="Ni X."/>
            <person name="Tian J."/>
            <person name="Zhou Y."/>
            <person name="Sheng Y."/>
            <person name="Liu T."/>
            <person name="Pan Y."/>
            <person name="Xia L."/>
            <person name="Li J."/>
            <person name="Zhao F."/>
            <person name="Cao W."/>
        </authorList>
    </citation>
    <scope>NUCLEOTIDE SEQUENCE</scope>
    <source>
        <strain evidence="1">Hyas-2018</strain>
    </source>
</reference>
<protein>
    <submittedName>
        <fullName evidence="1">Uncharacterized protein</fullName>
    </submittedName>
</protein>
<gene>
    <name evidence="1" type="ORF">HPB50_010234</name>
</gene>
<dbReference type="Proteomes" id="UP000821845">
    <property type="component" value="Chromosome 4"/>
</dbReference>
<sequence>MSKRELSPLTAAVVAGLSLTGAADQIGMPGEADAGDQRMMLAMMLVPRRPLSLAWVGCRVMMRATLGGRSAALTMPPGSLPLYPQPL</sequence>
<name>A0ACB7SE46_HYAAI</name>
<accession>A0ACB7SE46</accession>
<keyword evidence="2" id="KW-1185">Reference proteome</keyword>
<organism evidence="1 2">
    <name type="scientific">Hyalomma asiaticum</name>
    <name type="common">Tick</name>
    <dbReference type="NCBI Taxonomy" id="266040"/>
    <lineage>
        <taxon>Eukaryota</taxon>
        <taxon>Metazoa</taxon>
        <taxon>Ecdysozoa</taxon>
        <taxon>Arthropoda</taxon>
        <taxon>Chelicerata</taxon>
        <taxon>Arachnida</taxon>
        <taxon>Acari</taxon>
        <taxon>Parasitiformes</taxon>
        <taxon>Ixodida</taxon>
        <taxon>Ixodoidea</taxon>
        <taxon>Ixodidae</taxon>
        <taxon>Hyalomminae</taxon>
        <taxon>Hyalomma</taxon>
    </lineage>
</organism>
<evidence type="ECO:0000313" key="2">
    <source>
        <dbReference type="Proteomes" id="UP000821845"/>
    </source>
</evidence>
<proteinExistence type="predicted"/>
<dbReference type="EMBL" id="CM023484">
    <property type="protein sequence ID" value="KAH6932840.1"/>
    <property type="molecule type" value="Genomic_DNA"/>
</dbReference>
<comment type="caution">
    <text evidence="1">The sequence shown here is derived from an EMBL/GenBank/DDBJ whole genome shotgun (WGS) entry which is preliminary data.</text>
</comment>